<proteinExistence type="predicted"/>
<comment type="caution">
    <text evidence="1">The sequence shown here is derived from an EMBL/GenBank/DDBJ whole genome shotgun (WGS) entry which is preliminary data.</text>
</comment>
<dbReference type="STRING" id="561184.SAMN05216376_101467"/>
<dbReference type="Proteomes" id="UP000030960">
    <property type="component" value="Unassembled WGS sequence"/>
</dbReference>
<evidence type="ECO:0000313" key="2">
    <source>
        <dbReference type="Proteomes" id="UP000030960"/>
    </source>
</evidence>
<keyword evidence="2" id="KW-1185">Reference proteome</keyword>
<dbReference type="OrthoDB" id="8478628at2"/>
<dbReference type="InterPro" id="IPR009922">
    <property type="entry name" value="DUF1457"/>
</dbReference>
<dbReference type="AlphaFoldDB" id="A0A0B3S570"/>
<dbReference type="Pfam" id="PF07310">
    <property type="entry name" value="PAS_5"/>
    <property type="match status" value="1"/>
</dbReference>
<name>A0A0B3S570_9RHOB</name>
<dbReference type="EMBL" id="JSUQ01000004">
    <property type="protein sequence ID" value="KHQ54138.1"/>
    <property type="molecule type" value="Genomic_DNA"/>
</dbReference>
<gene>
    <name evidence="1" type="ORF">OA50_01367</name>
</gene>
<protein>
    <submittedName>
        <fullName evidence="1">PAS domain family protein</fullName>
    </submittedName>
</protein>
<organism evidence="1 2">
    <name type="scientific">Mameliella alba</name>
    <dbReference type="NCBI Taxonomy" id="561184"/>
    <lineage>
        <taxon>Bacteria</taxon>
        <taxon>Pseudomonadati</taxon>
        <taxon>Pseudomonadota</taxon>
        <taxon>Alphaproteobacteria</taxon>
        <taxon>Rhodobacterales</taxon>
        <taxon>Roseobacteraceae</taxon>
        <taxon>Mameliella</taxon>
    </lineage>
</organism>
<accession>A0A0B3S570</accession>
<evidence type="ECO:0000313" key="1">
    <source>
        <dbReference type="EMBL" id="KHQ54138.1"/>
    </source>
</evidence>
<sequence length="234" mass="25561">MLGKGGSGEDVVSMTDREKMRRLAPLRQVEAYWHGLCARDAVPLRSQIDPRGMEDALENAFLMERIAPTMAKIRVAGTHLNDLMGMQIAGMPLSSLIAPADRERFGQAVAELFAGPCIVRIDLTAEGGFGKPDMEANMVLLPLRSDFGDQTRALGALVSHGRIGRTPRRFVMRNVEVTPALTGQDIVPADRPEDMAPALREDPERFAPRTSAPADSLRAPITERGHLKLIVSND</sequence>
<reference evidence="1 2" key="1">
    <citation type="submission" date="2014-10" db="EMBL/GenBank/DDBJ databases">
        <title>Genome sequence of Ponticoccus sp. strain UMTAT08 isolated from clonal culture of toxic dinoflagellate Alexandrium tamiyavanichii.</title>
        <authorList>
            <person name="Gan H.Y."/>
            <person name="Muhd D.-D."/>
            <person name="Mohd Noor M.E."/>
            <person name="Yeong Y.S."/>
            <person name="Usup G."/>
        </authorList>
    </citation>
    <scope>NUCLEOTIDE SEQUENCE [LARGE SCALE GENOMIC DNA]</scope>
    <source>
        <strain evidence="1 2">UMTAT08</strain>
    </source>
</reference>